<keyword evidence="3" id="KW-1185">Reference proteome</keyword>
<comment type="caution">
    <text evidence="2">The sequence shown here is derived from an EMBL/GenBank/DDBJ whole genome shotgun (WGS) entry which is preliminary data.</text>
</comment>
<dbReference type="AlphaFoldDB" id="A0AAN8LUX1"/>
<gene>
    <name evidence="2" type="ORF">J4Q44_G00143310</name>
</gene>
<evidence type="ECO:0000313" key="2">
    <source>
        <dbReference type="EMBL" id="KAK6314802.1"/>
    </source>
</evidence>
<feature type="region of interest" description="Disordered" evidence="1">
    <location>
        <begin position="93"/>
        <end position="121"/>
    </location>
</feature>
<sequence length="121" mass="14103">MGHYYYFDFHSPSYLTIARPPPTLSQCEHVRVHDMEVFPHYSDQWKIAVFLIMECARLPVVQNSNSSSRLGRPLLTLRRHISFLVSEFKYNTAPSSRNTDKVSDQGPHTTFGDRPRLYSQK</sequence>
<proteinExistence type="predicted"/>
<dbReference type="Proteomes" id="UP001356427">
    <property type="component" value="Unassembled WGS sequence"/>
</dbReference>
<organism evidence="2 3">
    <name type="scientific">Coregonus suidteri</name>
    <dbReference type="NCBI Taxonomy" id="861788"/>
    <lineage>
        <taxon>Eukaryota</taxon>
        <taxon>Metazoa</taxon>
        <taxon>Chordata</taxon>
        <taxon>Craniata</taxon>
        <taxon>Vertebrata</taxon>
        <taxon>Euteleostomi</taxon>
        <taxon>Actinopterygii</taxon>
        <taxon>Neopterygii</taxon>
        <taxon>Teleostei</taxon>
        <taxon>Protacanthopterygii</taxon>
        <taxon>Salmoniformes</taxon>
        <taxon>Salmonidae</taxon>
        <taxon>Coregoninae</taxon>
        <taxon>Coregonus</taxon>
    </lineage>
</organism>
<evidence type="ECO:0000313" key="3">
    <source>
        <dbReference type="Proteomes" id="UP001356427"/>
    </source>
</evidence>
<reference evidence="2 3" key="1">
    <citation type="submission" date="2021-04" db="EMBL/GenBank/DDBJ databases">
        <authorList>
            <person name="De Guttry C."/>
            <person name="Zahm M."/>
            <person name="Klopp C."/>
            <person name="Cabau C."/>
            <person name="Louis A."/>
            <person name="Berthelot C."/>
            <person name="Parey E."/>
            <person name="Roest Crollius H."/>
            <person name="Montfort J."/>
            <person name="Robinson-Rechavi M."/>
            <person name="Bucao C."/>
            <person name="Bouchez O."/>
            <person name="Gislard M."/>
            <person name="Lluch J."/>
            <person name="Milhes M."/>
            <person name="Lampietro C."/>
            <person name="Lopez Roques C."/>
            <person name="Donnadieu C."/>
            <person name="Braasch I."/>
            <person name="Desvignes T."/>
            <person name="Postlethwait J."/>
            <person name="Bobe J."/>
            <person name="Wedekind C."/>
            <person name="Guiguen Y."/>
        </authorList>
    </citation>
    <scope>NUCLEOTIDE SEQUENCE [LARGE SCALE GENOMIC DNA]</scope>
    <source>
        <strain evidence="2">Cs_M1</strain>
        <tissue evidence="2">Blood</tissue>
    </source>
</reference>
<protein>
    <submittedName>
        <fullName evidence="2">Uncharacterized protein</fullName>
    </submittedName>
</protein>
<dbReference type="EMBL" id="JAGTTL010000012">
    <property type="protein sequence ID" value="KAK6314802.1"/>
    <property type="molecule type" value="Genomic_DNA"/>
</dbReference>
<name>A0AAN8LUX1_9TELE</name>
<evidence type="ECO:0000256" key="1">
    <source>
        <dbReference type="SAM" id="MobiDB-lite"/>
    </source>
</evidence>
<feature type="compositionally biased region" description="Basic and acidic residues" evidence="1">
    <location>
        <begin position="111"/>
        <end position="121"/>
    </location>
</feature>
<accession>A0AAN8LUX1</accession>